<dbReference type="Proteomes" id="UP000177515">
    <property type="component" value="Chromosome 1"/>
</dbReference>
<gene>
    <name evidence="2" type="ORF">BKK80_09010</name>
</gene>
<feature type="compositionally biased region" description="Low complexity" evidence="1">
    <location>
        <begin position="72"/>
        <end position="88"/>
    </location>
</feature>
<reference evidence="2 3" key="1">
    <citation type="submission" date="2016-10" db="EMBL/GenBank/DDBJ databases">
        <title>Complete genome sequences of three Cupriavidus strains isolated from various Malaysian environments.</title>
        <authorList>
            <person name="Abdullah A.A.-A."/>
            <person name="Shafie N.A.H."/>
            <person name="Lau N.S."/>
        </authorList>
    </citation>
    <scope>NUCLEOTIDE SEQUENCE [LARGE SCALE GENOMIC DNA]</scope>
    <source>
        <strain evidence="2 3">USMAA1020</strain>
    </source>
</reference>
<name>A0ABM6F3G2_9BURK</name>
<evidence type="ECO:0000313" key="2">
    <source>
        <dbReference type="EMBL" id="AOZ05950.1"/>
    </source>
</evidence>
<protein>
    <submittedName>
        <fullName evidence="2">Uncharacterized protein</fullName>
    </submittedName>
</protein>
<feature type="region of interest" description="Disordered" evidence="1">
    <location>
        <begin position="56"/>
        <end position="88"/>
    </location>
</feature>
<feature type="compositionally biased region" description="Basic and acidic residues" evidence="1">
    <location>
        <begin position="60"/>
        <end position="71"/>
    </location>
</feature>
<organism evidence="2 3">
    <name type="scientific">Cupriavidus malaysiensis</name>
    <dbReference type="NCBI Taxonomy" id="367825"/>
    <lineage>
        <taxon>Bacteria</taxon>
        <taxon>Pseudomonadati</taxon>
        <taxon>Pseudomonadota</taxon>
        <taxon>Betaproteobacteria</taxon>
        <taxon>Burkholderiales</taxon>
        <taxon>Burkholderiaceae</taxon>
        <taxon>Cupriavidus</taxon>
    </lineage>
</organism>
<evidence type="ECO:0000256" key="1">
    <source>
        <dbReference type="SAM" id="MobiDB-lite"/>
    </source>
</evidence>
<sequence>MLARVPDRLRQDVLDEWQGICETTEVRHQWKMLNFIVNRARGEDWVPDHVERVRARRQHARDARAAEREAALSRAGAPAPSGPPEGWAANLQAQLRRRGSA</sequence>
<evidence type="ECO:0000313" key="3">
    <source>
        <dbReference type="Proteomes" id="UP000177515"/>
    </source>
</evidence>
<dbReference type="EMBL" id="CP017754">
    <property type="protein sequence ID" value="AOZ05950.1"/>
    <property type="molecule type" value="Genomic_DNA"/>
</dbReference>
<accession>A0ABM6F3G2</accession>
<keyword evidence="3" id="KW-1185">Reference proteome</keyword>
<proteinExistence type="predicted"/>